<keyword evidence="2" id="KW-1185">Reference proteome</keyword>
<protein>
    <recommendedName>
        <fullName evidence="3">ATP-dependent DNA helicase recG C-terminal</fullName>
    </recommendedName>
</protein>
<dbReference type="RefSeq" id="WP_211977236.1">
    <property type="nucleotide sequence ID" value="NZ_JAGTXB010000028.1"/>
</dbReference>
<sequence>MVIPIHKELTFEEIDKLYLRFNRLKEEDITIDLAISSELTHPHVGLIPMLYQFVITWSKYNNAGKLLVDVSVEDDLNFLLENEFYFPIFSLLWNKNKIYDRTGNNSLREDLAKPMGNFRDKMEKVLPLKGWKLLLIGVDHFPISRGYLPCFENQNGFIDNESSSLANLRLSIEQMLNYSKDAARLFAHYQADFTSIIHELVKNTIQWGRTDADNVGINPSIRGVLIKFSKLKRSYFIDQYSKQPALKSYFSHPTLRENTNKELYFLEISVFDSGLGFIDKFKSQNPNGTSLTDIQIVRSCLIKNMTIAKGIYKEEKGLGLDRILNLLDYKGFLKIKTGTISVYRNLITHPYKKVNNERDMELFDWLTNTKDQISNNLKAEGSLITILYPLN</sequence>
<reference evidence="1 2" key="1">
    <citation type="submission" date="2021-04" db="EMBL/GenBank/DDBJ databases">
        <title>Chitinophaga sp. nov., isolated from the rhizosphere soil.</title>
        <authorList>
            <person name="He S."/>
        </authorList>
    </citation>
    <scope>NUCLEOTIDE SEQUENCE [LARGE SCALE GENOMIC DNA]</scope>
    <source>
        <strain evidence="1 2">2R12</strain>
    </source>
</reference>
<evidence type="ECO:0008006" key="3">
    <source>
        <dbReference type="Google" id="ProtNLM"/>
    </source>
</evidence>
<evidence type="ECO:0000313" key="1">
    <source>
        <dbReference type="EMBL" id="MBS0032074.1"/>
    </source>
</evidence>
<accession>A0ABS5JA35</accession>
<gene>
    <name evidence="1" type="ORF">KE626_32375</name>
</gene>
<organism evidence="1 2">
    <name type="scientific">Chitinophaga hostae</name>
    <dbReference type="NCBI Taxonomy" id="2831022"/>
    <lineage>
        <taxon>Bacteria</taxon>
        <taxon>Pseudomonadati</taxon>
        <taxon>Bacteroidota</taxon>
        <taxon>Chitinophagia</taxon>
        <taxon>Chitinophagales</taxon>
        <taxon>Chitinophagaceae</taxon>
        <taxon>Chitinophaga</taxon>
    </lineage>
</organism>
<proteinExistence type="predicted"/>
<dbReference type="Proteomes" id="UP000676386">
    <property type="component" value="Unassembled WGS sequence"/>
</dbReference>
<dbReference type="EMBL" id="JAGTXB010000028">
    <property type="protein sequence ID" value="MBS0032074.1"/>
    <property type="molecule type" value="Genomic_DNA"/>
</dbReference>
<evidence type="ECO:0000313" key="2">
    <source>
        <dbReference type="Proteomes" id="UP000676386"/>
    </source>
</evidence>
<comment type="caution">
    <text evidence="1">The sequence shown here is derived from an EMBL/GenBank/DDBJ whole genome shotgun (WGS) entry which is preliminary data.</text>
</comment>
<name>A0ABS5JA35_9BACT</name>